<evidence type="ECO:0000313" key="2">
    <source>
        <dbReference type="EMBL" id="MZQ81755.1"/>
    </source>
</evidence>
<sequence length="206" mass="22544">MKVVQRIFTLMLVFFVLSTAAVVASSIWGDFKGYNIARLVVNDTTSEFGESDVPPLIVEGSTVLPLRAVSDALQALVKWDNSNKTAYLYKPNVHLFFTTEVRKDSAIVPFGVVERGKQADFIVFAQVDNLKTSINSVQVSIVSPSGKSVVTPVVKSITDSKESFWLKVPLYGVSFDEAGTYVVKFAMQATGASNYSVVSEKQIQSE</sequence>
<gene>
    <name evidence="2" type="ORF">GQF01_06350</name>
</gene>
<dbReference type="RefSeq" id="WP_161405979.1">
    <property type="nucleotide sequence ID" value="NZ_WTUZ01000010.1"/>
</dbReference>
<protein>
    <recommendedName>
        <fullName evidence="1">Copper amine oxidase-like N-terminal domain-containing protein</fullName>
    </recommendedName>
</protein>
<feature type="domain" description="Copper amine oxidase-like N-terminal" evidence="1">
    <location>
        <begin position="42"/>
        <end position="99"/>
    </location>
</feature>
<evidence type="ECO:0000313" key="3">
    <source>
        <dbReference type="Proteomes" id="UP000481087"/>
    </source>
</evidence>
<dbReference type="InterPro" id="IPR036582">
    <property type="entry name" value="Mao_N_sf"/>
</dbReference>
<organism evidence="2 3">
    <name type="scientific">Paenibacillus silvestris</name>
    <dbReference type="NCBI Taxonomy" id="2606219"/>
    <lineage>
        <taxon>Bacteria</taxon>
        <taxon>Bacillati</taxon>
        <taxon>Bacillota</taxon>
        <taxon>Bacilli</taxon>
        <taxon>Bacillales</taxon>
        <taxon>Paenibacillaceae</taxon>
        <taxon>Paenibacillus</taxon>
    </lineage>
</organism>
<dbReference type="SUPFAM" id="SSF55383">
    <property type="entry name" value="Copper amine oxidase, domain N"/>
    <property type="match status" value="1"/>
</dbReference>
<dbReference type="InterPro" id="IPR012854">
    <property type="entry name" value="Cu_amine_oxidase-like_N"/>
</dbReference>
<keyword evidence="3" id="KW-1185">Reference proteome</keyword>
<comment type="caution">
    <text evidence="2">The sequence shown here is derived from an EMBL/GenBank/DDBJ whole genome shotgun (WGS) entry which is preliminary data.</text>
</comment>
<proteinExistence type="predicted"/>
<dbReference type="Pfam" id="PF07833">
    <property type="entry name" value="Cu_amine_oxidN1"/>
    <property type="match status" value="1"/>
</dbReference>
<dbReference type="EMBL" id="WTUZ01000010">
    <property type="protein sequence ID" value="MZQ81755.1"/>
    <property type="molecule type" value="Genomic_DNA"/>
</dbReference>
<dbReference type="AlphaFoldDB" id="A0A6L8UUG3"/>
<name>A0A6L8UUG3_9BACL</name>
<dbReference type="Proteomes" id="UP000481087">
    <property type="component" value="Unassembled WGS sequence"/>
</dbReference>
<evidence type="ECO:0000259" key="1">
    <source>
        <dbReference type="Pfam" id="PF07833"/>
    </source>
</evidence>
<accession>A0A6L8UUG3</accession>
<reference evidence="2 3" key="1">
    <citation type="submission" date="2019-12" db="EMBL/GenBank/DDBJ databases">
        <title>Paenibacillus sp. nov. sp. isolated from soil.</title>
        <authorList>
            <person name="Kim J."/>
            <person name="Jeong S.E."/>
            <person name="Jung H.S."/>
            <person name="Jeon C.O."/>
        </authorList>
    </citation>
    <scope>NUCLEOTIDE SEQUENCE [LARGE SCALE GENOMIC DNA]</scope>
    <source>
        <strain evidence="2 3">5J-6</strain>
    </source>
</reference>